<evidence type="ECO:0000256" key="3">
    <source>
        <dbReference type="ARBA" id="ARBA00022630"/>
    </source>
</evidence>
<protein>
    <submittedName>
        <fullName evidence="7">NAD(P)H-quinone dehydrogenase</fullName>
    </submittedName>
</protein>
<evidence type="ECO:0000256" key="4">
    <source>
        <dbReference type="ARBA" id="ARBA00022827"/>
    </source>
</evidence>
<accession>A0ABW3GE84</accession>
<dbReference type="RefSeq" id="WP_253649083.1">
    <property type="nucleotide sequence ID" value="NZ_BAAAMO010000005.1"/>
</dbReference>
<feature type="domain" description="FAD/NAD(P)-binding" evidence="6">
    <location>
        <begin position="3"/>
        <end position="340"/>
    </location>
</feature>
<dbReference type="SUPFAM" id="SSF51905">
    <property type="entry name" value="FAD/NAD(P)-binding domain"/>
    <property type="match status" value="1"/>
</dbReference>
<dbReference type="NCBIfam" id="NF005883">
    <property type="entry name" value="PRK07845.1"/>
    <property type="match status" value="1"/>
</dbReference>
<comment type="similarity">
    <text evidence="2">Belongs to the class-I pyridine nucleotide-disulfide oxidoreductase family.</text>
</comment>
<dbReference type="InterPro" id="IPR016156">
    <property type="entry name" value="FAD/NAD-linked_Rdtase_dimer_sf"/>
</dbReference>
<dbReference type="InterPro" id="IPR036188">
    <property type="entry name" value="FAD/NAD-bd_sf"/>
</dbReference>
<dbReference type="InterPro" id="IPR023753">
    <property type="entry name" value="FAD/NAD-binding_dom"/>
</dbReference>
<dbReference type="InterPro" id="IPR001100">
    <property type="entry name" value="Pyr_nuc-diS_OxRdtase"/>
</dbReference>
<dbReference type="PRINTS" id="PR00411">
    <property type="entry name" value="PNDRDTASEI"/>
</dbReference>
<dbReference type="InterPro" id="IPR004099">
    <property type="entry name" value="Pyr_nucl-diS_OxRdtase_dimer"/>
</dbReference>
<gene>
    <name evidence="7" type="ORF">ACFQ04_16090</name>
</gene>
<dbReference type="Pfam" id="PF07992">
    <property type="entry name" value="Pyr_redox_2"/>
    <property type="match status" value="1"/>
</dbReference>
<reference evidence="8" key="1">
    <citation type="journal article" date="2019" name="Int. J. Syst. Evol. Microbiol.">
        <title>The Global Catalogue of Microorganisms (GCM) 10K type strain sequencing project: providing services to taxonomists for standard genome sequencing and annotation.</title>
        <authorList>
            <consortium name="The Broad Institute Genomics Platform"/>
            <consortium name="The Broad Institute Genome Sequencing Center for Infectious Disease"/>
            <person name="Wu L."/>
            <person name="Ma J."/>
        </authorList>
    </citation>
    <scope>NUCLEOTIDE SEQUENCE [LARGE SCALE GENOMIC DNA]</scope>
    <source>
        <strain evidence="8">CCUG 50873</strain>
    </source>
</reference>
<evidence type="ECO:0000259" key="6">
    <source>
        <dbReference type="Pfam" id="PF07992"/>
    </source>
</evidence>
<dbReference type="SUPFAM" id="SSF55424">
    <property type="entry name" value="FAD/NAD-linked reductases, dimerisation (C-terminal) domain"/>
    <property type="match status" value="1"/>
</dbReference>
<organism evidence="7 8">
    <name type="scientific">Williamsia deligens</name>
    <dbReference type="NCBI Taxonomy" id="321325"/>
    <lineage>
        <taxon>Bacteria</taxon>
        <taxon>Bacillati</taxon>
        <taxon>Actinomycetota</taxon>
        <taxon>Actinomycetes</taxon>
        <taxon>Mycobacteriales</taxon>
        <taxon>Nocardiaceae</taxon>
        <taxon>Williamsia</taxon>
    </lineage>
</organism>
<dbReference type="PIRSF" id="PIRSF000350">
    <property type="entry name" value="Mercury_reductase_MerA"/>
    <property type="match status" value="1"/>
</dbReference>
<dbReference type="EMBL" id="JBHTIL010000004">
    <property type="protein sequence ID" value="MFD0927260.1"/>
    <property type="molecule type" value="Genomic_DNA"/>
</dbReference>
<dbReference type="Proteomes" id="UP001597068">
    <property type="component" value="Unassembled WGS sequence"/>
</dbReference>
<dbReference type="Gene3D" id="3.50.50.60">
    <property type="entry name" value="FAD/NAD(P)-binding domain"/>
    <property type="match status" value="2"/>
</dbReference>
<feature type="domain" description="Pyridine nucleotide-disulphide oxidoreductase dimerisation" evidence="5">
    <location>
        <begin position="360"/>
        <end position="469"/>
    </location>
</feature>
<comment type="caution">
    <text evidence="7">The sequence shown here is derived from an EMBL/GenBank/DDBJ whole genome shotgun (WGS) entry which is preliminary data.</text>
</comment>
<evidence type="ECO:0000256" key="2">
    <source>
        <dbReference type="ARBA" id="ARBA00007532"/>
    </source>
</evidence>
<dbReference type="PANTHER" id="PTHR43014:SF1">
    <property type="entry name" value="NAD(P)H DEHYDROGENASE (QUINONE)"/>
    <property type="match status" value="1"/>
</dbReference>
<dbReference type="Pfam" id="PF02852">
    <property type="entry name" value="Pyr_redox_dim"/>
    <property type="match status" value="1"/>
</dbReference>
<name>A0ABW3GE84_9NOCA</name>
<keyword evidence="3" id="KW-0285">Flavoprotein</keyword>
<evidence type="ECO:0000256" key="1">
    <source>
        <dbReference type="ARBA" id="ARBA00001974"/>
    </source>
</evidence>
<evidence type="ECO:0000259" key="5">
    <source>
        <dbReference type="Pfam" id="PF02852"/>
    </source>
</evidence>
<evidence type="ECO:0000313" key="8">
    <source>
        <dbReference type="Proteomes" id="UP001597068"/>
    </source>
</evidence>
<dbReference type="PRINTS" id="PR00368">
    <property type="entry name" value="FADPNR"/>
</dbReference>
<keyword evidence="8" id="KW-1185">Reference proteome</keyword>
<proteinExistence type="inferred from homology"/>
<comment type="cofactor">
    <cofactor evidence="1">
        <name>FAD</name>
        <dbReference type="ChEBI" id="CHEBI:57692"/>
    </cofactor>
</comment>
<dbReference type="Gene3D" id="3.30.390.30">
    <property type="match status" value="1"/>
</dbReference>
<dbReference type="PANTHER" id="PTHR43014">
    <property type="entry name" value="MERCURIC REDUCTASE"/>
    <property type="match status" value="1"/>
</dbReference>
<evidence type="ECO:0000313" key="7">
    <source>
        <dbReference type="EMBL" id="MFD0927260.1"/>
    </source>
</evidence>
<sequence length="479" mass="50074">MTRIVIIGGGPAGYEAALAGAAYGADVTVVDSDGVGGACVLWDCVPSKTFIASTGIRTEVRRAVDLGINLRHDDASVSLPQIHQRVRDLAFAQSADIRSRLVSEGVSIVAGRGRLADAETGLSTHSVIVSPTDARGQVIADAPEETLLADVVLIATGASPRVLPSAQPDGERILTWRQLYDLDDLPEHLVVIGSGVTGAEFVHAYTELGVQVTLVSSRDRVLPGEDEDAALVLEEVLAERGVELVKHARADAVKRVSGPDGEGIEVHLSDGRVVTGSHALMTVGSVPNTSHLDLDKVGIELSPGGYISVDRVSRTSAPGVYAAGDCTGLLPLASVAAMQGRIAMYHSLGEGVAPIKLKTVASAIFTRPEIATVGVSQQAIDDGEYPARTVMLPLATNPRAKMSGLRRGFVKIFCRPATGVVIGGVVVAPNASELILPIALAVQNKLPVNDLAQTFSVYPSLTGSVTEAARQLIRHDDLD</sequence>
<keyword evidence="4" id="KW-0274">FAD</keyword>